<dbReference type="Proteomes" id="UP000564677">
    <property type="component" value="Unassembled WGS sequence"/>
</dbReference>
<protein>
    <submittedName>
        <fullName evidence="1">Uncharacterized protein</fullName>
    </submittedName>
</protein>
<accession>A0A7X5V0I3</accession>
<dbReference type="AlphaFoldDB" id="A0A7X5V0I3"/>
<comment type="caution">
    <text evidence="1">The sequence shown here is derived from an EMBL/GenBank/DDBJ whole genome shotgun (WGS) entry which is preliminary data.</text>
</comment>
<dbReference type="EMBL" id="JAASQV010000002">
    <property type="protein sequence ID" value="NIJ65012.1"/>
    <property type="molecule type" value="Genomic_DNA"/>
</dbReference>
<reference evidence="1 2" key="1">
    <citation type="submission" date="2020-03" db="EMBL/GenBank/DDBJ databases">
        <title>Genomic Encyclopedia of Type Strains, Phase IV (KMG-IV): sequencing the most valuable type-strain genomes for metagenomic binning, comparative biology and taxonomic classification.</title>
        <authorList>
            <person name="Goeker M."/>
        </authorList>
    </citation>
    <scope>NUCLEOTIDE SEQUENCE [LARGE SCALE GENOMIC DNA]</scope>
    <source>
        <strain evidence="1 2">DSM 4733</strain>
    </source>
</reference>
<sequence length="100" mass="10920">MSEAADINTAIPAYLGYQRASHPQTDWPAVVGALGIARAQAVEIPMLRILGALGDMQPDWRPLGLWKGSEWAVRALRKAHPGIDDRAAKALVWAFSCNNR</sequence>
<dbReference type="RefSeq" id="WP_167299468.1">
    <property type="nucleotide sequence ID" value="NZ_JAASQV010000002.1"/>
</dbReference>
<name>A0A7X5V0I3_9SPHN</name>
<proteinExistence type="predicted"/>
<evidence type="ECO:0000313" key="1">
    <source>
        <dbReference type="EMBL" id="NIJ65012.1"/>
    </source>
</evidence>
<keyword evidence="2" id="KW-1185">Reference proteome</keyword>
<evidence type="ECO:0000313" key="2">
    <source>
        <dbReference type="Proteomes" id="UP000564677"/>
    </source>
</evidence>
<organism evidence="1 2">
    <name type="scientific">Sphingomonas leidyi</name>
    <dbReference type="NCBI Taxonomy" id="68569"/>
    <lineage>
        <taxon>Bacteria</taxon>
        <taxon>Pseudomonadati</taxon>
        <taxon>Pseudomonadota</taxon>
        <taxon>Alphaproteobacteria</taxon>
        <taxon>Sphingomonadales</taxon>
        <taxon>Sphingomonadaceae</taxon>
        <taxon>Sphingomonas</taxon>
    </lineage>
</organism>
<gene>
    <name evidence="1" type="ORF">FHR20_001974</name>
</gene>